<comment type="similarity">
    <text evidence="2">Belongs to the NIPA family.</text>
</comment>
<feature type="region of interest" description="Disordered" evidence="6">
    <location>
        <begin position="258"/>
        <end position="280"/>
    </location>
</feature>
<evidence type="ECO:0000256" key="7">
    <source>
        <dbReference type="SAM" id="Phobius"/>
    </source>
</evidence>
<evidence type="ECO:0000256" key="1">
    <source>
        <dbReference type="ARBA" id="ARBA00004141"/>
    </source>
</evidence>
<dbReference type="GO" id="GO:0015095">
    <property type="term" value="F:magnesium ion transmembrane transporter activity"/>
    <property type="evidence" value="ECO:0007669"/>
    <property type="project" value="InterPro"/>
</dbReference>
<dbReference type="AlphaFoldDB" id="Q4SPT9"/>
<dbReference type="OrthoDB" id="8963161at2759"/>
<dbReference type="InterPro" id="IPR008521">
    <property type="entry name" value="Mg_trans_NIPA"/>
</dbReference>
<dbReference type="GO" id="GO:0016020">
    <property type="term" value="C:membrane"/>
    <property type="evidence" value="ECO:0007669"/>
    <property type="project" value="UniProtKB-SubCell"/>
</dbReference>
<reference evidence="8" key="1">
    <citation type="journal article" date="2004" name="Nature">
        <title>Genome duplication in the teleost fish Tetraodon nigroviridis reveals the early vertebrate proto-karyotype.</title>
        <authorList>
            <person name="Jaillon O."/>
            <person name="Aury J.-M."/>
            <person name="Brunet F."/>
            <person name="Petit J.-L."/>
            <person name="Stange-Thomann N."/>
            <person name="Mauceli E."/>
            <person name="Bouneau L."/>
            <person name="Fischer C."/>
            <person name="Ozouf-Costaz C."/>
            <person name="Bernot A."/>
            <person name="Nicaud S."/>
            <person name="Jaffe D."/>
            <person name="Fisher S."/>
            <person name="Lutfalla G."/>
            <person name="Dossat C."/>
            <person name="Segurens B."/>
            <person name="Dasilva C."/>
            <person name="Salanoubat M."/>
            <person name="Levy M."/>
            <person name="Boudet N."/>
            <person name="Castellano S."/>
            <person name="Anthouard V."/>
            <person name="Jubin C."/>
            <person name="Castelli V."/>
            <person name="Katinka M."/>
            <person name="Vacherie B."/>
            <person name="Biemont C."/>
            <person name="Skalli Z."/>
            <person name="Cattolico L."/>
            <person name="Poulain J."/>
            <person name="De Berardinis V."/>
            <person name="Cruaud C."/>
            <person name="Duprat S."/>
            <person name="Brottier P."/>
            <person name="Coutanceau J.-P."/>
            <person name="Gouzy J."/>
            <person name="Parra G."/>
            <person name="Lardier G."/>
            <person name="Chapple C."/>
            <person name="McKernan K.J."/>
            <person name="McEwan P."/>
            <person name="Bosak S."/>
            <person name="Kellis M."/>
            <person name="Volff J.-N."/>
            <person name="Guigo R."/>
            <person name="Zody M.C."/>
            <person name="Mesirov J."/>
            <person name="Lindblad-Toh K."/>
            <person name="Birren B."/>
            <person name="Nusbaum C."/>
            <person name="Kahn D."/>
            <person name="Robinson-Rechavi M."/>
            <person name="Laudet V."/>
            <person name="Schachter V."/>
            <person name="Quetier F."/>
            <person name="Saurin W."/>
            <person name="Scarpelli C."/>
            <person name="Wincker P."/>
            <person name="Lander E.S."/>
            <person name="Weissenbach J."/>
            <person name="Roest Crollius H."/>
        </authorList>
    </citation>
    <scope>NUCLEOTIDE SEQUENCE [LARGE SCALE GENOMIC DNA]</scope>
</reference>
<evidence type="ECO:0000313" key="8">
    <source>
        <dbReference type="EMBL" id="CAF97343.1"/>
    </source>
</evidence>
<proteinExistence type="inferred from homology"/>
<keyword evidence="3 7" id="KW-0812">Transmembrane</keyword>
<organism evidence="8">
    <name type="scientific">Tetraodon nigroviridis</name>
    <name type="common">Spotted green pufferfish</name>
    <name type="synonym">Chelonodon nigroviridis</name>
    <dbReference type="NCBI Taxonomy" id="99883"/>
    <lineage>
        <taxon>Eukaryota</taxon>
        <taxon>Metazoa</taxon>
        <taxon>Chordata</taxon>
        <taxon>Craniata</taxon>
        <taxon>Vertebrata</taxon>
        <taxon>Euteleostomi</taxon>
        <taxon>Actinopterygii</taxon>
        <taxon>Neopterygii</taxon>
        <taxon>Teleostei</taxon>
        <taxon>Neoteleostei</taxon>
        <taxon>Acanthomorphata</taxon>
        <taxon>Eupercaria</taxon>
        <taxon>Tetraodontiformes</taxon>
        <taxon>Tetradontoidea</taxon>
        <taxon>Tetraodontidae</taxon>
        <taxon>Tetraodon</taxon>
    </lineage>
</organism>
<evidence type="ECO:0000256" key="6">
    <source>
        <dbReference type="SAM" id="MobiDB-lite"/>
    </source>
</evidence>
<dbReference type="Pfam" id="PF05653">
    <property type="entry name" value="Mg_trans_NIPA"/>
    <property type="match status" value="2"/>
</dbReference>
<evidence type="ECO:0000256" key="4">
    <source>
        <dbReference type="ARBA" id="ARBA00022989"/>
    </source>
</evidence>
<sequence>RSYSLWLGLTLALLSAFLIGGSVILKKKALLRLATSGHTRAGEGGHGYLKDWLWWGGLLTMGAGEACNFAAYMFAPATLVTPLGALSVLIRCLSRPHPRPRPRRLLGGRSQPLCLSSSALLSSYLLGETLNVLGKLGCLLCLLGSVLLVIHAPQEQEVTSLQDMTSKLLEPGGNGARFSDICRYGNRVLIPLGPRRPQRLMTSLLGGWIKPGGCSRQVSWRTCRRCWFCVPSWCCIYVLGSARPTSWSTSASARCWAPSPSPPSRASPSPSTPVSARSRDLPRVSSWVTQDVLFHLSSVGRHFRPHQSSHLDPVADAHRLRGNAGELPEQVPGHLQHPAGLPHLLRPLHLRGSVHLHHPLPGVEQHGGRGRGHHAGGLCGHRGGRGHAARLQEAAGRFTPLYRPDGDGGGGGPRSPDGVLRSQVTMRELTNQLSQPVASRERGEEASPSLTAEGRRRKKKEDKYGLMDNMVIESLPPMREEGPRVFIIS</sequence>
<comment type="subcellular location">
    <subcellularLocation>
        <location evidence="1">Membrane</location>
        <topology evidence="1">Multi-pass membrane protein</topology>
    </subcellularLocation>
</comment>
<feature type="compositionally biased region" description="Low complexity" evidence="6">
    <location>
        <begin position="266"/>
        <end position="276"/>
    </location>
</feature>
<feature type="non-terminal residue" evidence="8">
    <location>
        <position position="489"/>
    </location>
</feature>
<protein>
    <submittedName>
        <fullName evidence="8">(spotted green pufferfish) hypothetical protein</fullName>
    </submittedName>
</protein>
<dbReference type="PANTHER" id="PTHR12570:SF7">
    <property type="entry name" value="MAGNESIUM TRANSPORTER NIPA4"/>
    <property type="match status" value="1"/>
</dbReference>
<keyword evidence="5 7" id="KW-0472">Membrane</keyword>
<feature type="transmembrane region" description="Helical" evidence="7">
    <location>
        <begin position="77"/>
        <end position="94"/>
    </location>
</feature>
<accession>Q4SPT9</accession>
<evidence type="ECO:0000256" key="2">
    <source>
        <dbReference type="ARBA" id="ARBA00007230"/>
    </source>
</evidence>
<evidence type="ECO:0000256" key="5">
    <source>
        <dbReference type="ARBA" id="ARBA00023136"/>
    </source>
</evidence>
<dbReference type="EMBL" id="CAAE01014536">
    <property type="protein sequence ID" value="CAF97343.1"/>
    <property type="molecule type" value="Genomic_DNA"/>
</dbReference>
<gene>
    <name evidence="8" type="ORF">GSTENG00014673001</name>
</gene>
<comment type="caution">
    <text evidence="8">The sequence shown here is derived from an EMBL/GenBank/DDBJ whole genome shotgun (WGS) entry which is preliminary data.</text>
</comment>
<reference evidence="8" key="2">
    <citation type="submission" date="2004-02" db="EMBL/GenBank/DDBJ databases">
        <authorList>
            <consortium name="Genoscope"/>
            <consortium name="Whitehead Institute Centre for Genome Research"/>
        </authorList>
    </citation>
    <scope>NUCLEOTIDE SEQUENCE</scope>
</reference>
<feature type="transmembrane region" description="Helical" evidence="7">
    <location>
        <begin position="6"/>
        <end position="25"/>
    </location>
</feature>
<dbReference type="PANTHER" id="PTHR12570">
    <property type="match status" value="1"/>
</dbReference>
<name>Q4SPT9_TETNG</name>
<feature type="region of interest" description="Disordered" evidence="6">
    <location>
        <begin position="432"/>
        <end position="463"/>
    </location>
</feature>
<keyword evidence="4 7" id="KW-1133">Transmembrane helix</keyword>
<dbReference type="KEGG" id="tng:GSTEN00014673G001"/>
<evidence type="ECO:0000256" key="3">
    <source>
        <dbReference type="ARBA" id="ARBA00022692"/>
    </source>
</evidence>